<dbReference type="EMBL" id="CALSDN010000009">
    <property type="protein sequence ID" value="CAH6722350.1"/>
    <property type="molecule type" value="Genomic_DNA"/>
</dbReference>
<keyword evidence="1" id="KW-0378">Hydrolase</keyword>
<keyword evidence="1" id="KW-0121">Carboxypeptidase</keyword>
<organism evidence="1 2">
    <name type="scientific">[Candida] jaroonii</name>
    <dbReference type="NCBI Taxonomy" id="467808"/>
    <lineage>
        <taxon>Eukaryota</taxon>
        <taxon>Fungi</taxon>
        <taxon>Dikarya</taxon>
        <taxon>Ascomycota</taxon>
        <taxon>Saccharomycotina</taxon>
        <taxon>Pichiomycetes</taxon>
        <taxon>Debaryomycetaceae</taxon>
        <taxon>Yamadazyma</taxon>
    </lineage>
</organism>
<keyword evidence="2" id="KW-1185">Reference proteome</keyword>
<keyword evidence="1" id="KW-0645">Protease</keyword>
<accession>A0ACA9YBC0</accession>
<protein>
    <submittedName>
        <fullName evidence="1">Carboxypeptidase S</fullName>
    </submittedName>
</protein>
<gene>
    <name evidence="1" type="ORF">CLIB1444_09S01640</name>
</gene>
<sequence length="569" mass="63955">MSETLPLYPKAPKSTDKWNIAKKFVYGLIVILVFTYSLDYFTTSAEPTNPDSFCPLVPKIKATHDEDVIDMILNDKKFRKQSTERWSDSVKIPTVLFDGTIHADAVEDKEELYKLEPLWKNFEKFHDFLNETYPLVHKKTKVEKVNKFGLIYTWEGKNSSLQPIFLNAHQDVVPVEETTIDQWSFPPFEGVESNGFVYGRGVSDCKNLLIGIMETIELLLQNKFKPERTIIIGFGYDEESAGLGAKAIADFLLDRYGPQSIYMLIDEGSEGFMEIGGTKFIAPATSEKGYLDSQIDLFTPGGHSSVPPKNTGIGIMSRLITLIEDTEFKSMVTNGNPTLGLLQCMAEHSNIEKSLKSDILRAQFDVEANARLVHYLINEGGEQKAVISTSQAVDMITGGVKSNALPEHVSAVVNHRIAFEESVQSTSEKILGNIQEIAERFELGIIMDGKVLVEPTKNGYFNYTLREALEPAPVTATGTEVWNLFGGSLRYFYEDIMFPKLNETYVVSPLLAGGNTDTKSYWDLTTNIFRYQPGTGFEDSNIHSVDEMYPIDGHLAVIAFYYFFLQNLH</sequence>
<name>A0ACA9YBC0_9ASCO</name>
<dbReference type="Proteomes" id="UP001152531">
    <property type="component" value="Unassembled WGS sequence"/>
</dbReference>
<proteinExistence type="predicted"/>
<evidence type="ECO:0000313" key="2">
    <source>
        <dbReference type="Proteomes" id="UP001152531"/>
    </source>
</evidence>
<evidence type="ECO:0000313" key="1">
    <source>
        <dbReference type="EMBL" id="CAH6722350.1"/>
    </source>
</evidence>
<reference evidence="1" key="1">
    <citation type="submission" date="2022-06" db="EMBL/GenBank/DDBJ databases">
        <authorList>
            <person name="Legras J.-L."/>
            <person name="Devillers H."/>
            <person name="Grondin C."/>
        </authorList>
    </citation>
    <scope>NUCLEOTIDE SEQUENCE</scope>
    <source>
        <strain evidence="1">CLIB 1444</strain>
    </source>
</reference>
<comment type="caution">
    <text evidence="1">The sequence shown here is derived from an EMBL/GenBank/DDBJ whole genome shotgun (WGS) entry which is preliminary data.</text>
</comment>